<evidence type="ECO:0000256" key="2">
    <source>
        <dbReference type="ARBA" id="ARBA00022692"/>
    </source>
</evidence>
<keyword evidence="3 6" id="KW-1133">Transmembrane helix</keyword>
<dbReference type="Proteomes" id="UP001175147">
    <property type="component" value="Unassembled WGS sequence"/>
</dbReference>
<feature type="transmembrane region" description="Helical" evidence="6">
    <location>
        <begin position="60"/>
        <end position="81"/>
    </location>
</feature>
<comment type="similarity">
    <text evidence="5">Belongs to the FNT transporter (TC 1.A.16) family.</text>
</comment>
<evidence type="ECO:0000256" key="5">
    <source>
        <dbReference type="ARBA" id="ARBA00049660"/>
    </source>
</evidence>
<feature type="transmembrane region" description="Helical" evidence="6">
    <location>
        <begin position="24"/>
        <end position="48"/>
    </location>
</feature>
<dbReference type="PANTHER" id="PTHR30520">
    <property type="entry name" value="FORMATE TRANSPORTER-RELATED"/>
    <property type="match status" value="1"/>
</dbReference>
<dbReference type="RefSeq" id="WP_304384179.1">
    <property type="nucleotide sequence ID" value="NZ_JAUPBL010000003.1"/>
</dbReference>
<organism evidence="7 8">
    <name type="scientific">Brachyspira innocens</name>
    <dbReference type="NCBI Taxonomy" id="13264"/>
    <lineage>
        <taxon>Bacteria</taxon>
        <taxon>Pseudomonadati</taxon>
        <taxon>Spirochaetota</taxon>
        <taxon>Spirochaetia</taxon>
        <taxon>Brachyspirales</taxon>
        <taxon>Brachyspiraceae</taxon>
        <taxon>Brachyspira</taxon>
    </lineage>
</organism>
<gene>
    <name evidence="7" type="ORF">Q5M86_06765</name>
</gene>
<keyword evidence="4 6" id="KW-0472">Membrane</keyword>
<dbReference type="PROSITE" id="PS01005">
    <property type="entry name" value="FORMATE_NITRITE_TP_1"/>
    <property type="match status" value="1"/>
</dbReference>
<evidence type="ECO:0000256" key="4">
    <source>
        <dbReference type="ARBA" id="ARBA00023136"/>
    </source>
</evidence>
<dbReference type="InterPro" id="IPR000292">
    <property type="entry name" value="For/NO2_transpt"/>
</dbReference>
<accession>A0ABT8YX49</accession>
<evidence type="ECO:0000256" key="3">
    <source>
        <dbReference type="ARBA" id="ARBA00022989"/>
    </source>
</evidence>
<comment type="subcellular location">
    <subcellularLocation>
        <location evidence="1">Membrane</location>
        <topology evidence="1">Multi-pass membrane protein</topology>
    </subcellularLocation>
</comment>
<keyword evidence="8" id="KW-1185">Reference proteome</keyword>
<comment type="caution">
    <text evidence="7">The sequence shown here is derived from an EMBL/GenBank/DDBJ whole genome shotgun (WGS) entry which is preliminary data.</text>
</comment>
<name>A0ABT8YX49_9SPIR</name>
<feature type="transmembrane region" description="Helical" evidence="6">
    <location>
        <begin position="223"/>
        <end position="249"/>
    </location>
</feature>
<dbReference type="InterPro" id="IPR023271">
    <property type="entry name" value="Aquaporin-like"/>
</dbReference>
<evidence type="ECO:0000313" key="7">
    <source>
        <dbReference type="EMBL" id="MDO7020471.1"/>
    </source>
</evidence>
<sequence>MYKDELNAVCNASISKSNLINNNILGYFVSSMLAGIYVGLGILLIFSIGGLLGDFKGTKIIMGVSFGIALSSVIIAGAELFTGNNLIMTIGVLNKKTSLTNLIKVWIVSYIGNLIGAILVSVLFYLTGLAGGDIGSFIANTSLTKMTLSPHTLLFRGILCNTLVCLAVWCSFRCKSDSGKLIMIFWCLFAFITSGYEHSIANMTIMAVGLLTNSEPNLTIYGYFYNLLFVTIGNIIGGVFLIALPYNIIAKN</sequence>
<dbReference type="Gene3D" id="1.20.1080.10">
    <property type="entry name" value="Glycerol uptake facilitator protein"/>
    <property type="match status" value="1"/>
</dbReference>
<feature type="transmembrane region" description="Helical" evidence="6">
    <location>
        <begin position="153"/>
        <end position="172"/>
    </location>
</feature>
<dbReference type="EMBL" id="JAUPBM010000072">
    <property type="protein sequence ID" value="MDO7020471.1"/>
    <property type="molecule type" value="Genomic_DNA"/>
</dbReference>
<evidence type="ECO:0000256" key="6">
    <source>
        <dbReference type="SAM" id="Phobius"/>
    </source>
</evidence>
<evidence type="ECO:0000313" key="8">
    <source>
        <dbReference type="Proteomes" id="UP001175147"/>
    </source>
</evidence>
<dbReference type="PANTHER" id="PTHR30520:SF8">
    <property type="entry name" value="NITRITE TRANSPORTER NIRC"/>
    <property type="match status" value="1"/>
</dbReference>
<protein>
    <submittedName>
        <fullName evidence="7">Formate/nitrite transporter family protein</fullName>
    </submittedName>
</protein>
<evidence type="ECO:0000256" key="1">
    <source>
        <dbReference type="ARBA" id="ARBA00004141"/>
    </source>
</evidence>
<feature type="transmembrane region" description="Helical" evidence="6">
    <location>
        <begin position="102"/>
        <end position="126"/>
    </location>
</feature>
<keyword evidence="2 6" id="KW-0812">Transmembrane</keyword>
<proteinExistence type="inferred from homology"/>
<feature type="transmembrane region" description="Helical" evidence="6">
    <location>
        <begin position="184"/>
        <end position="211"/>
    </location>
</feature>
<dbReference type="Pfam" id="PF01226">
    <property type="entry name" value="Form_Nir_trans"/>
    <property type="match status" value="1"/>
</dbReference>
<dbReference type="InterPro" id="IPR024002">
    <property type="entry name" value="For/NO2_transpt_CS"/>
</dbReference>
<reference evidence="7" key="1">
    <citation type="submission" date="2023-07" db="EMBL/GenBank/DDBJ databases">
        <title>Mucosal microbiota of week-old chicken and adult hens.</title>
        <authorList>
            <person name="Volf J."/>
            <person name="Karasova D."/>
            <person name="Crhanova M."/>
            <person name="Faldynova M."/>
            <person name="Prikrylova H."/>
            <person name="Zeman M."/>
            <person name="Babak V."/>
            <person name="Rajova J."/>
            <person name="Rychlik I."/>
        </authorList>
    </citation>
    <scope>NUCLEOTIDE SEQUENCE</scope>
    <source>
        <strain evidence="7">ET902</strain>
    </source>
</reference>